<comment type="similarity">
    <text evidence="6">Belongs to the glycosyl hydrolase 10 (cellulase F) family.</text>
</comment>
<evidence type="ECO:0000313" key="9">
    <source>
        <dbReference type="Proteomes" id="UP000002139"/>
    </source>
</evidence>
<dbReference type="HOGENOM" id="CLU_020161_6_1_7"/>
<dbReference type="AlphaFoldDB" id="A9GSV7"/>
<dbReference type="Proteomes" id="UP000002139">
    <property type="component" value="Chromosome"/>
</dbReference>
<comment type="catalytic activity">
    <reaction evidence="6">
        <text>Endohydrolysis of (1-&gt;4)-beta-D-xylosidic linkages in xylans.</text>
        <dbReference type="EC" id="3.2.1.8"/>
    </reaction>
</comment>
<organism evidence="8 9">
    <name type="scientific">Sorangium cellulosum (strain So ce56)</name>
    <name type="common">Polyangium cellulosum (strain So ce56)</name>
    <dbReference type="NCBI Taxonomy" id="448385"/>
    <lineage>
        <taxon>Bacteria</taxon>
        <taxon>Pseudomonadati</taxon>
        <taxon>Myxococcota</taxon>
        <taxon>Polyangia</taxon>
        <taxon>Polyangiales</taxon>
        <taxon>Polyangiaceae</taxon>
        <taxon>Sorangium</taxon>
    </lineage>
</organism>
<dbReference type="Pfam" id="PF00331">
    <property type="entry name" value="Glyco_hydro_10"/>
    <property type="match status" value="1"/>
</dbReference>
<keyword evidence="9" id="KW-1185">Reference proteome</keyword>
<dbReference type="EMBL" id="AM746676">
    <property type="protein sequence ID" value="CAN96862.1"/>
    <property type="molecule type" value="Genomic_DNA"/>
</dbReference>
<sequence>MPDEGPPKNLAEKYASLFPIGAAVDSQSYMTHAALLKTHFNSVTAENEMKFESLQRNENNFTYDAADRIVNFAVTNKMKVRGHALVWHSQNPAWLFSNGSGGTVSRQTLLTRMKNHISNVVRHFRGKVYAWDVVNEAMMEDGSYRTGNLADGQRSRWHEILGESYIAEAFKAAHEADPDAKLFYNDFYNYIPAKQQGIYNMLKGLLDQGVPVHGVGLQAHLNIEPSTVTTNQAYHQNVANMEEAIKLYSSLGLDVQVTELDISLYIPGVTYNQSTFYTTATFTDALKAKQAARYREFFELFRKYKSVITGVTFWGIADDNTWLSEFSSGRKDFPLLFDVNHTPKPAYDAVVGF</sequence>
<evidence type="ECO:0000256" key="6">
    <source>
        <dbReference type="RuleBase" id="RU361174"/>
    </source>
</evidence>
<feature type="domain" description="GH10" evidence="7">
    <location>
        <begin position="4"/>
        <end position="353"/>
    </location>
</feature>
<reference evidence="8 9" key="1">
    <citation type="journal article" date="2007" name="Nat. Biotechnol.">
        <title>Complete genome sequence of the myxobacterium Sorangium cellulosum.</title>
        <authorList>
            <person name="Schneiker S."/>
            <person name="Perlova O."/>
            <person name="Kaiser O."/>
            <person name="Gerth K."/>
            <person name="Alici A."/>
            <person name="Altmeyer M.O."/>
            <person name="Bartels D."/>
            <person name="Bekel T."/>
            <person name="Beyer S."/>
            <person name="Bode E."/>
            <person name="Bode H.B."/>
            <person name="Bolten C.J."/>
            <person name="Choudhuri J.V."/>
            <person name="Doss S."/>
            <person name="Elnakady Y.A."/>
            <person name="Frank B."/>
            <person name="Gaigalat L."/>
            <person name="Goesmann A."/>
            <person name="Groeger C."/>
            <person name="Gross F."/>
            <person name="Jelsbak L."/>
            <person name="Jelsbak L."/>
            <person name="Kalinowski J."/>
            <person name="Kegler C."/>
            <person name="Knauber T."/>
            <person name="Konietzny S."/>
            <person name="Kopp M."/>
            <person name="Krause L."/>
            <person name="Krug D."/>
            <person name="Linke B."/>
            <person name="Mahmud T."/>
            <person name="Martinez-Arias R."/>
            <person name="McHardy A.C."/>
            <person name="Merai M."/>
            <person name="Meyer F."/>
            <person name="Mormann S."/>
            <person name="Munoz-Dorado J."/>
            <person name="Perez J."/>
            <person name="Pradella S."/>
            <person name="Rachid S."/>
            <person name="Raddatz G."/>
            <person name="Rosenau F."/>
            <person name="Rueckert C."/>
            <person name="Sasse F."/>
            <person name="Scharfe M."/>
            <person name="Schuster S.C."/>
            <person name="Suen G."/>
            <person name="Treuner-Lange A."/>
            <person name="Velicer G.J."/>
            <person name="Vorholter F.-J."/>
            <person name="Weissman K.J."/>
            <person name="Welch R.D."/>
            <person name="Wenzel S.C."/>
            <person name="Whitworth D.E."/>
            <person name="Wilhelm S."/>
            <person name="Wittmann C."/>
            <person name="Bloecker H."/>
            <person name="Puehler A."/>
            <person name="Mueller R."/>
        </authorList>
    </citation>
    <scope>NUCLEOTIDE SEQUENCE [LARGE SCALE GENOMIC DNA]</scope>
    <source>
        <strain evidence="9">So ce56</strain>
    </source>
</reference>
<dbReference type="PANTHER" id="PTHR31490:SF90">
    <property type="entry name" value="ENDO-1,4-BETA-XYLANASE A"/>
    <property type="match status" value="1"/>
</dbReference>
<keyword evidence="4 6" id="KW-0624">Polysaccharide degradation</keyword>
<dbReference type="PROSITE" id="PS00591">
    <property type="entry name" value="GH10_1"/>
    <property type="match status" value="1"/>
</dbReference>
<dbReference type="OrthoDB" id="9815836at2"/>
<evidence type="ECO:0000256" key="3">
    <source>
        <dbReference type="ARBA" id="ARBA00023295"/>
    </source>
</evidence>
<dbReference type="GO" id="GO:0031176">
    <property type="term" value="F:endo-1,4-beta-xylanase activity"/>
    <property type="evidence" value="ECO:0007669"/>
    <property type="project" value="UniProtKB-EC"/>
</dbReference>
<dbReference type="PROSITE" id="PS51760">
    <property type="entry name" value="GH10_2"/>
    <property type="match status" value="1"/>
</dbReference>
<evidence type="ECO:0000313" key="8">
    <source>
        <dbReference type="EMBL" id="CAN96862.1"/>
    </source>
</evidence>
<dbReference type="KEGG" id="scl:sce6693"/>
<name>A9GSV7_SORC5</name>
<feature type="active site" description="Nucleophile" evidence="5">
    <location>
        <position position="259"/>
    </location>
</feature>
<keyword evidence="2 6" id="KW-0119">Carbohydrate metabolism</keyword>
<dbReference type="SUPFAM" id="SSF51445">
    <property type="entry name" value="(Trans)glycosidases"/>
    <property type="match status" value="1"/>
</dbReference>
<dbReference type="SMART" id="SM00633">
    <property type="entry name" value="Glyco_10"/>
    <property type="match status" value="1"/>
</dbReference>
<dbReference type="Gene3D" id="3.20.20.80">
    <property type="entry name" value="Glycosidases"/>
    <property type="match status" value="1"/>
</dbReference>
<evidence type="ECO:0000256" key="1">
    <source>
        <dbReference type="ARBA" id="ARBA00022801"/>
    </source>
</evidence>
<dbReference type="InterPro" id="IPR044846">
    <property type="entry name" value="GH10"/>
</dbReference>
<dbReference type="CAZy" id="GH10">
    <property type="family name" value="Glycoside Hydrolase Family 10"/>
</dbReference>
<dbReference type="PRINTS" id="PR00134">
    <property type="entry name" value="GLHYDRLASE10"/>
</dbReference>
<dbReference type="InterPro" id="IPR001000">
    <property type="entry name" value="GH10_dom"/>
</dbReference>
<dbReference type="eggNOG" id="COG3693">
    <property type="taxonomic scope" value="Bacteria"/>
</dbReference>
<gene>
    <name evidence="8" type="ordered locus">sce6693</name>
</gene>
<dbReference type="GO" id="GO:0000272">
    <property type="term" value="P:polysaccharide catabolic process"/>
    <property type="evidence" value="ECO:0007669"/>
    <property type="project" value="UniProtKB-KW"/>
</dbReference>
<keyword evidence="3 6" id="KW-0326">Glycosidase</keyword>
<dbReference type="EC" id="3.2.1.8" evidence="6"/>
<dbReference type="InterPro" id="IPR031158">
    <property type="entry name" value="GH10_AS"/>
</dbReference>
<dbReference type="InterPro" id="IPR017853">
    <property type="entry name" value="GH"/>
</dbReference>
<protein>
    <recommendedName>
        <fullName evidence="6">Beta-xylanase</fullName>
        <ecNumber evidence="6">3.2.1.8</ecNumber>
    </recommendedName>
</protein>
<evidence type="ECO:0000256" key="2">
    <source>
        <dbReference type="ARBA" id="ARBA00023277"/>
    </source>
</evidence>
<dbReference type="PANTHER" id="PTHR31490">
    <property type="entry name" value="GLYCOSYL HYDROLASE"/>
    <property type="match status" value="1"/>
</dbReference>
<dbReference type="BioCyc" id="SCEL448385:SCE_RS34340-MONOMER"/>
<keyword evidence="1 6" id="KW-0378">Hydrolase</keyword>
<proteinExistence type="inferred from homology"/>
<evidence type="ECO:0000256" key="4">
    <source>
        <dbReference type="ARBA" id="ARBA00023326"/>
    </source>
</evidence>
<evidence type="ECO:0000259" key="7">
    <source>
        <dbReference type="PROSITE" id="PS51760"/>
    </source>
</evidence>
<dbReference type="STRING" id="448385.sce6693"/>
<accession>A9GSV7</accession>
<evidence type="ECO:0000256" key="5">
    <source>
        <dbReference type="PROSITE-ProRule" id="PRU10061"/>
    </source>
</evidence>